<dbReference type="GeneID" id="70242190"/>
<dbReference type="Proteomes" id="UP001201262">
    <property type="component" value="Unassembled WGS sequence"/>
</dbReference>
<proteinExistence type="predicted"/>
<evidence type="ECO:0000313" key="1">
    <source>
        <dbReference type="EMBL" id="KAH8691975.1"/>
    </source>
</evidence>
<protein>
    <submittedName>
        <fullName evidence="1">C6 transcription factor</fullName>
    </submittedName>
</protein>
<dbReference type="AlphaFoldDB" id="A0AAD4PU89"/>
<dbReference type="RefSeq" id="XP_046067972.1">
    <property type="nucleotide sequence ID" value="XM_046211903.1"/>
</dbReference>
<name>A0AAD4PU89_9EURO</name>
<organism evidence="1 2">
    <name type="scientific">Talaromyces proteolyticus</name>
    <dbReference type="NCBI Taxonomy" id="1131652"/>
    <lineage>
        <taxon>Eukaryota</taxon>
        <taxon>Fungi</taxon>
        <taxon>Dikarya</taxon>
        <taxon>Ascomycota</taxon>
        <taxon>Pezizomycotina</taxon>
        <taxon>Eurotiomycetes</taxon>
        <taxon>Eurotiomycetidae</taxon>
        <taxon>Eurotiales</taxon>
        <taxon>Trichocomaceae</taxon>
        <taxon>Talaromyces</taxon>
        <taxon>Talaromyces sect. Bacilispori</taxon>
    </lineage>
</organism>
<comment type="caution">
    <text evidence="1">The sequence shown here is derived from an EMBL/GenBank/DDBJ whole genome shotgun (WGS) entry which is preliminary data.</text>
</comment>
<sequence>MSIARKCSLPVRQPVTGSNILPADGRPIEVSEEKSDEYALRAFFYEYNLVSSHQATSRGFLRGLERAFYRHGPHSNLARACRLVASATYGIKLCRPFFLRQADQMYHDLLSSLAISIDDLTSVSMRDESILVAILLGLYEIIITDESCPGYHNAHAAGVAAMLRVKNTPLDLLQALRNDQSFVSKRLLQTNTRGLFAIPQANGDETPLDNLLFQLGTLWKRTTQLDILPHNVLSTLRSEALYLDESFSLWENTQNKYFRPSTIYCMSSNEKSDYTSIDVGYWPGNIDTYVDHYIAGVWNTYRAARLVLLDIILKLSHALKCGTSHDAEHKSAQQLVKSILASIPYSLTEDLHIFLRDIEINQSIANPGRAACGLLLMHTIHVTANLSIVDPAVRTYLNECLIWIGKHMGIGQAAYLATNAEVDPEYFAGSCMIVLFGLLV</sequence>
<dbReference type="PANTHER" id="PTHR38791:SF5">
    <property type="entry name" value="TRANSCRIPTION FACTOR DBAG-RELATED"/>
    <property type="match status" value="1"/>
</dbReference>
<keyword evidence="2" id="KW-1185">Reference proteome</keyword>
<evidence type="ECO:0000313" key="2">
    <source>
        <dbReference type="Proteomes" id="UP001201262"/>
    </source>
</evidence>
<dbReference type="PANTHER" id="PTHR38791">
    <property type="entry name" value="ZN(II)2CYS6 TRANSCRIPTION FACTOR (EUROFUNG)-RELATED-RELATED"/>
    <property type="match status" value="1"/>
</dbReference>
<accession>A0AAD4PU89</accession>
<reference evidence="1" key="1">
    <citation type="submission" date="2021-12" db="EMBL/GenBank/DDBJ databases">
        <title>Convergent genome expansion in fungi linked to evolution of root-endophyte symbiosis.</title>
        <authorList>
            <consortium name="DOE Joint Genome Institute"/>
            <person name="Ke Y.-H."/>
            <person name="Bonito G."/>
            <person name="Liao H.-L."/>
            <person name="Looney B."/>
            <person name="Rojas-Flechas A."/>
            <person name="Nash J."/>
            <person name="Hameed K."/>
            <person name="Schadt C."/>
            <person name="Martin F."/>
            <person name="Crous P.W."/>
            <person name="Miettinen O."/>
            <person name="Magnuson J.K."/>
            <person name="Labbe J."/>
            <person name="Jacobson D."/>
            <person name="Doktycz M.J."/>
            <person name="Veneault-Fourrey C."/>
            <person name="Kuo A."/>
            <person name="Mondo S."/>
            <person name="Calhoun S."/>
            <person name="Riley R."/>
            <person name="Ohm R."/>
            <person name="LaButti K."/>
            <person name="Andreopoulos B."/>
            <person name="Pangilinan J."/>
            <person name="Nolan M."/>
            <person name="Tritt A."/>
            <person name="Clum A."/>
            <person name="Lipzen A."/>
            <person name="Daum C."/>
            <person name="Barry K."/>
            <person name="Grigoriev I.V."/>
            <person name="Vilgalys R."/>
        </authorList>
    </citation>
    <scope>NUCLEOTIDE SEQUENCE</scope>
    <source>
        <strain evidence="1">PMI_201</strain>
    </source>
</reference>
<dbReference type="InterPro" id="IPR053175">
    <property type="entry name" value="DHMBA_Reg_Transcription_Factor"/>
</dbReference>
<dbReference type="EMBL" id="JAJTJA010000011">
    <property type="protein sequence ID" value="KAH8691975.1"/>
    <property type="molecule type" value="Genomic_DNA"/>
</dbReference>
<gene>
    <name evidence="1" type="ORF">BGW36DRAFT_303701</name>
</gene>